<protein>
    <submittedName>
        <fullName evidence="2">Putative secreted protein</fullName>
    </submittedName>
</protein>
<feature type="chain" id="PRO_5014818137" evidence="1">
    <location>
        <begin position="29"/>
        <end position="107"/>
    </location>
</feature>
<organism evidence="2">
    <name type="scientific">Anopheles darlingi</name>
    <name type="common">Mosquito</name>
    <dbReference type="NCBI Taxonomy" id="43151"/>
    <lineage>
        <taxon>Eukaryota</taxon>
        <taxon>Metazoa</taxon>
        <taxon>Ecdysozoa</taxon>
        <taxon>Arthropoda</taxon>
        <taxon>Hexapoda</taxon>
        <taxon>Insecta</taxon>
        <taxon>Pterygota</taxon>
        <taxon>Neoptera</taxon>
        <taxon>Endopterygota</taxon>
        <taxon>Diptera</taxon>
        <taxon>Nematocera</taxon>
        <taxon>Culicoidea</taxon>
        <taxon>Culicidae</taxon>
        <taxon>Anophelinae</taxon>
        <taxon>Anopheles</taxon>
    </lineage>
</organism>
<sequence length="107" mass="11510">MSARADGRAGVVKLIFLLLPGLARPGTAVAVSVARSVGGEMQSSLNYFFPLTSLLRDQWGSRSASTTTVWDVMRFLSLQSAQCTARCKIPSSRLLLLLACCLFPAQC</sequence>
<dbReference type="EMBL" id="GGFL01011407">
    <property type="protein sequence ID" value="MBW75585.1"/>
    <property type="molecule type" value="Transcribed_RNA"/>
</dbReference>
<dbReference type="AlphaFoldDB" id="A0A2M4DDH1"/>
<feature type="signal peptide" evidence="1">
    <location>
        <begin position="1"/>
        <end position="28"/>
    </location>
</feature>
<keyword evidence="1" id="KW-0732">Signal</keyword>
<proteinExistence type="predicted"/>
<evidence type="ECO:0000313" key="2">
    <source>
        <dbReference type="EMBL" id="MBW75585.1"/>
    </source>
</evidence>
<accession>A0A2M4DDH1</accession>
<name>A0A2M4DDH1_ANODA</name>
<reference evidence="2" key="1">
    <citation type="submission" date="2018-01" db="EMBL/GenBank/DDBJ databases">
        <title>An insight into the sialome of Amazonian anophelines.</title>
        <authorList>
            <person name="Ribeiro J.M."/>
            <person name="Scarpassa V."/>
            <person name="Calvo E."/>
        </authorList>
    </citation>
    <scope>NUCLEOTIDE SEQUENCE</scope>
</reference>
<evidence type="ECO:0000256" key="1">
    <source>
        <dbReference type="SAM" id="SignalP"/>
    </source>
</evidence>